<name>A0ABP8RUL0_9PSEU</name>
<dbReference type="InterPro" id="IPR004360">
    <property type="entry name" value="Glyas_Fos-R_dOase_dom"/>
</dbReference>
<dbReference type="Proteomes" id="UP001501598">
    <property type="component" value="Unassembled WGS sequence"/>
</dbReference>
<dbReference type="PROSITE" id="PS51819">
    <property type="entry name" value="VOC"/>
    <property type="match status" value="1"/>
</dbReference>
<accession>A0ABP8RUL0</accession>
<organism evidence="2 3">
    <name type="scientific">Pseudonocardia xishanensis</name>
    <dbReference type="NCBI Taxonomy" id="630995"/>
    <lineage>
        <taxon>Bacteria</taxon>
        <taxon>Bacillati</taxon>
        <taxon>Actinomycetota</taxon>
        <taxon>Actinomycetes</taxon>
        <taxon>Pseudonocardiales</taxon>
        <taxon>Pseudonocardiaceae</taxon>
        <taxon>Pseudonocardia</taxon>
    </lineage>
</organism>
<protein>
    <recommendedName>
        <fullName evidence="1">VOC domain-containing protein</fullName>
    </recommendedName>
</protein>
<dbReference type="Gene3D" id="3.10.180.10">
    <property type="entry name" value="2,3-Dihydroxybiphenyl 1,2-Dioxygenase, domain 1"/>
    <property type="match status" value="1"/>
</dbReference>
<keyword evidence="3" id="KW-1185">Reference proteome</keyword>
<dbReference type="InterPro" id="IPR029068">
    <property type="entry name" value="Glyas_Bleomycin-R_OHBP_Dase"/>
</dbReference>
<gene>
    <name evidence="2" type="ORF">GCM10023175_31510</name>
</gene>
<evidence type="ECO:0000313" key="3">
    <source>
        <dbReference type="Proteomes" id="UP001501598"/>
    </source>
</evidence>
<dbReference type="Pfam" id="PF00903">
    <property type="entry name" value="Glyoxalase"/>
    <property type="match status" value="1"/>
</dbReference>
<reference evidence="3" key="1">
    <citation type="journal article" date="2019" name="Int. J. Syst. Evol. Microbiol.">
        <title>The Global Catalogue of Microorganisms (GCM) 10K type strain sequencing project: providing services to taxonomists for standard genome sequencing and annotation.</title>
        <authorList>
            <consortium name="The Broad Institute Genomics Platform"/>
            <consortium name="The Broad Institute Genome Sequencing Center for Infectious Disease"/>
            <person name="Wu L."/>
            <person name="Ma J."/>
        </authorList>
    </citation>
    <scope>NUCLEOTIDE SEQUENCE [LARGE SCALE GENOMIC DNA]</scope>
    <source>
        <strain evidence="3">JCM 17906</strain>
    </source>
</reference>
<sequence length="66" mass="7151">MQTPEGVPPWVTFYVGVEDLEKTLERAEGLGGRRVMGPMPVGDVGEMAMFADPDGNVLGLFAERAR</sequence>
<dbReference type="SUPFAM" id="SSF54593">
    <property type="entry name" value="Glyoxalase/Bleomycin resistance protein/Dihydroxybiphenyl dioxygenase"/>
    <property type="match status" value="1"/>
</dbReference>
<proteinExistence type="predicted"/>
<comment type="caution">
    <text evidence="2">The sequence shown here is derived from an EMBL/GenBank/DDBJ whole genome shotgun (WGS) entry which is preliminary data.</text>
</comment>
<dbReference type="InterPro" id="IPR037523">
    <property type="entry name" value="VOC_core"/>
</dbReference>
<evidence type="ECO:0000313" key="2">
    <source>
        <dbReference type="EMBL" id="GAA4547371.1"/>
    </source>
</evidence>
<feature type="domain" description="VOC" evidence="1">
    <location>
        <begin position="1"/>
        <end position="63"/>
    </location>
</feature>
<dbReference type="EMBL" id="BAABGT010000036">
    <property type="protein sequence ID" value="GAA4547371.1"/>
    <property type="molecule type" value="Genomic_DNA"/>
</dbReference>
<evidence type="ECO:0000259" key="1">
    <source>
        <dbReference type="PROSITE" id="PS51819"/>
    </source>
</evidence>